<dbReference type="Gene3D" id="3.20.20.450">
    <property type="entry name" value="EAL domain"/>
    <property type="match status" value="1"/>
</dbReference>
<dbReference type="GO" id="GO:0071111">
    <property type="term" value="F:cyclic-guanylate-specific phosphodiesterase activity"/>
    <property type="evidence" value="ECO:0007669"/>
    <property type="project" value="InterPro"/>
</dbReference>
<sequence>MVFRKNSFSIGIPDIDGERELLLKIFKKVLEALDHGKKDHVFALIKEKFIPLIEKYREREESLMRKIGYPDLEKHKEEHENLLKRLRLLADLEDLDQLRKELSFFCFRVVRHLLKEDMKFRRFYKKNFSNKTTLDSELERIFEELLLTKSRDFTKYVKDEFHVAEIVRKQVEITKDFLYSSQDKKIQAIKSYILSVFENHAKLGICLDDLVDFIENLSKKILNLHKLGILEGIPERRVDDFISFLKQAAYRKYLENNLEYLNRVSRFKFKELDKEFEVIGQVLESLYNHFISDEIKEFDLDLYDFSKIENYLHSLKFMLQSYVVNNYANLLIVSYYRFLDNLQELVSDLKSKSFEKAFFLTTSLIKEVDVFGSLLFYVKSLWQKNPQDLLFKLLADPVNVDKVVGVIFLKGPSTTTSRNIFLNFCENLHGSIPESLKSNLLFFEFIDFKKDVYRGYIIAYPLKEEEKKYRQIVLSIFTEAKEKTEKNLLIGDIVDDYISLVFLDMKKLLENFKFDEAAVSLFIEELEIFLKSEQENRTLTEKDYEKLISLVKIDLEVLKFFKNKKDLDFLLLFCQPIFEANSGSIIGVEVLSRIKLGNNLVSAGKFINVIKREKLMTDFDLLVLEKLRSLIEGICKPRDFKIFLNLFPSSYFDPTIHRSLEELKELAKEKTGGLVLEVTEQENFDFTQMVNYLTKYEVDIALDDFGSGYANLDKFLTMIRYEKTKFLKLSSAFSKNIRDPITRGIVESVCSMASKLGKYVIFEAIEDKETLEEVMKISEKIPGSILIQGFYLSKPKPLVDFLKYSSS</sequence>
<dbReference type="CDD" id="cd01948">
    <property type="entry name" value="EAL"/>
    <property type="match status" value="1"/>
</dbReference>
<comment type="similarity">
    <text evidence="1">Belongs to the hemerythrin family.</text>
</comment>
<dbReference type="InterPro" id="IPR050706">
    <property type="entry name" value="Cyclic-di-GMP_PDE-like"/>
</dbReference>
<dbReference type="RefSeq" id="WP_121171855.1">
    <property type="nucleotide sequence ID" value="NZ_RBIE01000005.1"/>
</dbReference>
<dbReference type="CDD" id="cd12107">
    <property type="entry name" value="Hemerythrin"/>
    <property type="match status" value="1"/>
</dbReference>
<proteinExistence type="inferred from homology"/>
<dbReference type="AlphaFoldDB" id="A0A420W5M2"/>
<evidence type="ECO:0000313" key="5">
    <source>
        <dbReference type="EMBL" id="RKQ60363.1"/>
    </source>
</evidence>
<dbReference type="PANTHER" id="PTHR33121">
    <property type="entry name" value="CYCLIC DI-GMP PHOSPHODIESTERASE PDEF"/>
    <property type="match status" value="1"/>
</dbReference>
<dbReference type="InterPro" id="IPR012827">
    <property type="entry name" value="Hemerythrin_metal-bd"/>
</dbReference>
<dbReference type="PANTHER" id="PTHR33121:SF70">
    <property type="entry name" value="SIGNALING PROTEIN YKOW"/>
    <property type="match status" value="1"/>
</dbReference>
<dbReference type="SUPFAM" id="SSF141868">
    <property type="entry name" value="EAL domain-like"/>
    <property type="match status" value="1"/>
</dbReference>
<dbReference type="InterPro" id="IPR035938">
    <property type="entry name" value="Hemerythrin-like_sf"/>
</dbReference>
<evidence type="ECO:0000256" key="3">
    <source>
        <dbReference type="ARBA" id="ARBA00023004"/>
    </source>
</evidence>
<dbReference type="OrthoDB" id="9813903at2"/>
<dbReference type="InterPro" id="IPR035919">
    <property type="entry name" value="EAL_sf"/>
</dbReference>
<dbReference type="NCBIfam" id="TIGR02481">
    <property type="entry name" value="hemeryth_dom"/>
    <property type="match status" value="1"/>
</dbReference>
<comment type="caution">
    <text evidence="5">The sequence shown here is derived from an EMBL/GenBank/DDBJ whole genome shotgun (WGS) entry which is preliminary data.</text>
</comment>
<dbReference type="Proteomes" id="UP000280881">
    <property type="component" value="Unassembled WGS sequence"/>
</dbReference>
<evidence type="ECO:0000313" key="6">
    <source>
        <dbReference type="Proteomes" id="UP000280881"/>
    </source>
</evidence>
<evidence type="ECO:0000259" key="4">
    <source>
        <dbReference type="PROSITE" id="PS50883"/>
    </source>
</evidence>
<keyword evidence="2" id="KW-0479">Metal-binding</keyword>
<accession>A0A420W5M2</accession>
<reference evidence="5 6" key="1">
    <citation type="submission" date="2018-10" db="EMBL/GenBank/DDBJ databases">
        <title>Genomic Encyclopedia of Type Strains, Phase IV (KMG-IV): sequencing the most valuable type-strain genomes for metagenomic binning, comparative biology and taxonomic classification.</title>
        <authorList>
            <person name="Goeker M."/>
        </authorList>
    </citation>
    <scope>NUCLEOTIDE SEQUENCE [LARGE SCALE GENOMIC DNA]</scope>
    <source>
        <strain evidence="5 6">DSM 15521</strain>
    </source>
</reference>
<gene>
    <name evidence="5" type="ORF">C7457_1624</name>
</gene>
<dbReference type="InterPro" id="IPR001633">
    <property type="entry name" value="EAL_dom"/>
</dbReference>
<keyword evidence="6" id="KW-1185">Reference proteome</keyword>
<dbReference type="PROSITE" id="PS50883">
    <property type="entry name" value="EAL"/>
    <property type="match status" value="1"/>
</dbReference>
<organism evidence="5 6">
    <name type="scientific">Thermovibrio guaymasensis</name>
    <dbReference type="NCBI Taxonomy" id="240167"/>
    <lineage>
        <taxon>Bacteria</taxon>
        <taxon>Pseudomonadati</taxon>
        <taxon>Aquificota</taxon>
        <taxon>Aquificia</taxon>
        <taxon>Desulfurobacteriales</taxon>
        <taxon>Desulfurobacteriaceae</taxon>
        <taxon>Thermovibrio</taxon>
    </lineage>
</organism>
<name>A0A420W5M2_9BACT</name>
<keyword evidence="3" id="KW-0408">Iron</keyword>
<evidence type="ECO:0000256" key="1">
    <source>
        <dbReference type="ARBA" id="ARBA00010587"/>
    </source>
</evidence>
<dbReference type="Gene3D" id="1.20.120.50">
    <property type="entry name" value="Hemerythrin-like"/>
    <property type="match status" value="1"/>
</dbReference>
<dbReference type="SUPFAM" id="SSF47188">
    <property type="entry name" value="Hemerythrin-like"/>
    <property type="match status" value="1"/>
</dbReference>
<protein>
    <submittedName>
        <fullName evidence="5">Hemerythrin-like metal-binding protein</fullName>
    </submittedName>
</protein>
<evidence type="ECO:0000256" key="2">
    <source>
        <dbReference type="ARBA" id="ARBA00022723"/>
    </source>
</evidence>
<dbReference type="GO" id="GO:0046872">
    <property type="term" value="F:metal ion binding"/>
    <property type="evidence" value="ECO:0007669"/>
    <property type="project" value="UniProtKB-KW"/>
</dbReference>
<dbReference type="Pfam" id="PF00563">
    <property type="entry name" value="EAL"/>
    <property type="match status" value="1"/>
</dbReference>
<dbReference type="SMART" id="SM00052">
    <property type="entry name" value="EAL"/>
    <property type="match status" value="1"/>
</dbReference>
<dbReference type="EMBL" id="RBIE01000005">
    <property type="protein sequence ID" value="RKQ60363.1"/>
    <property type="molecule type" value="Genomic_DNA"/>
</dbReference>
<feature type="domain" description="EAL" evidence="4">
    <location>
        <begin position="550"/>
        <end position="807"/>
    </location>
</feature>